<feature type="chain" id="PRO_5040132415" evidence="2">
    <location>
        <begin position="20"/>
        <end position="187"/>
    </location>
</feature>
<gene>
    <name evidence="4" type="ORF">PBRASI_LOCUS1044</name>
</gene>
<organism evidence="4 5">
    <name type="scientific">Paraglomus brasilianum</name>
    <dbReference type="NCBI Taxonomy" id="144538"/>
    <lineage>
        <taxon>Eukaryota</taxon>
        <taxon>Fungi</taxon>
        <taxon>Fungi incertae sedis</taxon>
        <taxon>Mucoromycota</taxon>
        <taxon>Glomeromycotina</taxon>
        <taxon>Glomeromycetes</taxon>
        <taxon>Paraglomerales</taxon>
        <taxon>Paraglomeraceae</taxon>
        <taxon>Paraglomus</taxon>
    </lineage>
</organism>
<dbReference type="PANTHER" id="PTHR31157:SF1">
    <property type="entry name" value="SCP DOMAIN-CONTAINING PROTEIN"/>
    <property type="match status" value="1"/>
</dbReference>
<evidence type="ECO:0000313" key="5">
    <source>
        <dbReference type="Proteomes" id="UP000789739"/>
    </source>
</evidence>
<proteinExistence type="predicted"/>
<sequence length="187" mass="20613">MVAWTFLCLVLITVSAVVGDPVSLLNLVNDERAKAGVESLVLDARLIKAAQAHADYQASISAMTHDDPIGNLGNRIKRLGYTYSSVGENIAFGFTTEASVMKAWMDSPRHRANILNPNFNNFGSGFNNNFWTQNFGTLLYGDDHVIPPSSNSLVSESNGSTPDAKRKRGASKRMNVRRKNAERKRRL</sequence>
<feature type="compositionally biased region" description="Low complexity" evidence="1">
    <location>
        <begin position="150"/>
        <end position="160"/>
    </location>
</feature>
<name>A0A9N8W388_9GLOM</name>
<feature type="region of interest" description="Disordered" evidence="1">
    <location>
        <begin position="150"/>
        <end position="187"/>
    </location>
</feature>
<keyword evidence="5" id="KW-1185">Reference proteome</keyword>
<dbReference type="Proteomes" id="UP000789739">
    <property type="component" value="Unassembled WGS sequence"/>
</dbReference>
<accession>A0A9N8W388</accession>
<dbReference type="SUPFAM" id="SSF55797">
    <property type="entry name" value="PR-1-like"/>
    <property type="match status" value="1"/>
</dbReference>
<evidence type="ECO:0000259" key="3">
    <source>
        <dbReference type="Pfam" id="PF00188"/>
    </source>
</evidence>
<feature type="domain" description="SCP" evidence="3">
    <location>
        <begin position="25"/>
        <end position="134"/>
    </location>
</feature>
<dbReference type="InterPro" id="IPR014044">
    <property type="entry name" value="CAP_dom"/>
</dbReference>
<feature type="signal peptide" evidence="2">
    <location>
        <begin position="1"/>
        <end position="19"/>
    </location>
</feature>
<reference evidence="4" key="1">
    <citation type="submission" date="2021-06" db="EMBL/GenBank/DDBJ databases">
        <authorList>
            <person name="Kallberg Y."/>
            <person name="Tangrot J."/>
            <person name="Rosling A."/>
        </authorList>
    </citation>
    <scope>NUCLEOTIDE SEQUENCE</scope>
    <source>
        <strain evidence="4">BR232B</strain>
    </source>
</reference>
<feature type="compositionally biased region" description="Basic residues" evidence="1">
    <location>
        <begin position="165"/>
        <end position="187"/>
    </location>
</feature>
<keyword evidence="2" id="KW-0732">Signal</keyword>
<evidence type="ECO:0000313" key="4">
    <source>
        <dbReference type="EMBL" id="CAG8470452.1"/>
    </source>
</evidence>
<dbReference type="EMBL" id="CAJVPI010000062">
    <property type="protein sequence ID" value="CAG8470452.1"/>
    <property type="molecule type" value="Genomic_DNA"/>
</dbReference>
<dbReference type="OrthoDB" id="568194at2759"/>
<dbReference type="InterPro" id="IPR035940">
    <property type="entry name" value="CAP_sf"/>
</dbReference>
<dbReference type="CDD" id="cd05379">
    <property type="entry name" value="CAP_bacterial"/>
    <property type="match status" value="1"/>
</dbReference>
<comment type="caution">
    <text evidence="4">The sequence shown here is derived from an EMBL/GenBank/DDBJ whole genome shotgun (WGS) entry which is preliminary data.</text>
</comment>
<protein>
    <submittedName>
        <fullName evidence="4">6616_t:CDS:1</fullName>
    </submittedName>
</protein>
<dbReference type="PANTHER" id="PTHR31157">
    <property type="entry name" value="SCP DOMAIN-CONTAINING PROTEIN"/>
    <property type="match status" value="1"/>
</dbReference>
<dbReference type="Gene3D" id="3.40.33.10">
    <property type="entry name" value="CAP"/>
    <property type="match status" value="1"/>
</dbReference>
<evidence type="ECO:0000256" key="2">
    <source>
        <dbReference type="SAM" id="SignalP"/>
    </source>
</evidence>
<dbReference type="AlphaFoldDB" id="A0A9N8W388"/>
<evidence type="ECO:0000256" key="1">
    <source>
        <dbReference type="SAM" id="MobiDB-lite"/>
    </source>
</evidence>
<dbReference type="Pfam" id="PF00188">
    <property type="entry name" value="CAP"/>
    <property type="match status" value="1"/>
</dbReference>